<accession>A0A8S9XAE1</accession>
<dbReference type="Proteomes" id="UP000466442">
    <property type="component" value="Linkage Group LG9"/>
</dbReference>
<organism evidence="8 9">
    <name type="scientific">Apolygus lucorum</name>
    <name type="common">Small green plant bug</name>
    <name type="synonym">Lygocoris lucorum</name>
    <dbReference type="NCBI Taxonomy" id="248454"/>
    <lineage>
        <taxon>Eukaryota</taxon>
        <taxon>Metazoa</taxon>
        <taxon>Ecdysozoa</taxon>
        <taxon>Arthropoda</taxon>
        <taxon>Hexapoda</taxon>
        <taxon>Insecta</taxon>
        <taxon>Pterygota</taxon>
        <taxon>Neoptera</taxon>
        <taxon>Paraneoptera</taxon>
        <taxon>Hemiptera</taxon>
        <taxon>Heteroptera</taxon>
        <taxon>Panheteroptera</taxon>
        <taxon>Cimicomorpha</taxon>
        <taxon>Miridae</taxon>
        <taxon>Mirini</taxon>
        <taxon>Apolygus</taxon>
    </lineage>
</organism>
<gene>
    <name evidence="8" type="ORF">GE061_019437</name>
</gene>
<dbReference type="PANTHER" id="PTHR46641:SF2">
    <property type="entry name" value="FMRFAMIDE RECEPTOR"/>
    <property type="match status" value="1"/>
</dbReference>
<dbReference type="InterPro" id="IPR017452">
    <property type="entry name" value="GPCR_Rhodpsn_7TM"/>
</dbReference>
<sequence>MAADFATTISLVNGTDVGTPGLLTEYEQCIQNKYPNTSYEWEKEYEYVSYGVLLNAIGLLGILGNILSTMALIRPKSRINSFNYLLLCLVSWDTVLIVLSISLFGIPVFSDSGQPFFEYYFHTIYPILTPKVLYPVACIAQTSILFLTLTITLERFVAISYPMKAKSICTTGRTHMIVMCVILFSIIYNIPRFFEFTTIHKYDELSNKTILQIEWTELRCNHNYISFYINWLSLCFLSLLPFSILAVLNTSIYLKGCKGLVACDFWLSAGVRLDGTSLWFVFPHDRLSFRRSLGIFSGSLMCFFRD</sequence>
<dbReference type="PROSITE" id="PS50262">
    <property type="entry name" value="G_PROTEIN_RECEP_F1_2"/>
    <property type="match status" value="1"/>
</dbReference>
<feature type="transmembrane region" description="Helical" evidence="6">
    <location>
        <begin position="47"/>
        <end position="72"/>
    </location>
</feature>
<dbReference type="GO" id="GO:0016020">
    <property type="term" value="C:membrane"/>
    <property type="evidence" value="ECO:0007669"/>
    <property type="project" value="UniProtKB-SubCell"/>
</dbReference>
<dbReference type="EMBL" id="WIXP02000009">
    <property type="protein sequence ID" value="KAF6205268.1"/>
    <property type="molecule type" value="Genomic_DNA"/>
</dbReference>
<evidence type="ECO:0000256" key="5">
    <source>
        <dbReference type="ARBA" id="ARBA00023136"/>
    </source>
</evidence>
<keyword evidence="3 6" id="KW-0812">Transmembrane</keyword>
<dbReference type="InterPro" id="IPR052954">
    <property type="entry name" value="GPCR-Ligand_Int"/>
</dbReference>
<evidence type="ECO:0000256" key="4">
    <source>
        <dbReference type="ARBA" id="ARBA00022989"/>
    </source>
</evidence>
<keyword evidence="4 6" id="KW-1133">Transmembrane helix</keyword>
<feature type="transmembrane region" description="Helical" evidence="6">
    <location>
        <begin position="84"/>
        <end position="109"/>
    </location>
</feature>
<dbReference type="Pfam" id="PF00001">
    <property type="entry name" value="7tm_1"/>
    <property type="match status" value="1"/>
</dbReference>
<evidence type="ECO:0000256" key="2">
    <source>
        <dbReference type="ARBA" id="ARBA00010663"/>
    </source>
</evidence>
<evidence type="ECO:0000256" key="6">
    <source>
        <dbReference type="SAM" id="Phobius"/>
    </source>
</evidence>
<feature type="transmembrane region" description="Helical" evidence="6">
    <location>
        <begin position="132"/>
        <end position="153"/>
    </location>
</feature>
<comment type="subcellular location">
    <subcellularLocation>
        <location evidence="1">Membrane</location>
    </subcellularLocation>
</comment>
<proteinExistence type="inferred from homology"/>
<dbReference type="AlphaFoldDB" id="A0A8S9XAE1"/>
<keyword evidence="9" id="KW-1185">Reference proteome</keyword>
<feature type="transmembrane region" description="Helical" evidence="6">
    <location>
        <begin position="174"/>
        <end position="194"/>
    </location>
</feature>
<dbReference type="PRINTS" id="PR00237">
    <property type="entry name" value="GPCRRHODOPSN"/>
</dbReference>
<evidence type="ECO:0000256" key="1">
    <source>
        <dbReference type="ARBA" id="ARBA00004370"/>
    </source>
</evidence>
<evidence type="ECO:0000313" key="9">
    <source>
        <dbReference type="Proteomes" id="UP000466442"/>
    </source>
</evidence>
<comment type="similarity">
    <text evidence="2">Belongs to the G-protein coupled receptor 1 family.</text>
</comment>
<evidence type="ECO:0000313" key="8">
    <source>
        <dbReference type="EMBL" id="KAF6205268.1"/>
    </source>
</evidence>
<evidence type="ECO:0000259" key="7">
    <source>
        <dbReference type="PROSITE" id="PS50262"/>
    </source>
</evidence>
<comment type="caution">
    <text evidence="8">The sequence shown here is derived from an EMBL/GenBank/DDBJ whole genome shotgun (WGS) entry which is preliminary data.</text>
</comment>
<dbReference type="OrthoDB" id="10011262at2759"/>
<evidence type="ECO:0000256" key="3">
    <source>
        <dbReference type="ARBA" id="ARBA00022692"/>
    </source>
</evidence>
<name>A0A8S9XAE1_APOLU</name>
<dbReference type="GO" id="GO:0004930">
    <property type="term" value="F:G protein-coupled receptor activity"/>
    <property type="evidence" value="ECO:0007669"/>
    <property type="project" value="InterPro"/>
</dbReference>
<dbReference type="PANTHER" id="PTHR46641">
    <property type="entry name" value="FMRFAMIDE RECEPTOR-RELATED"/>
    <property type="match status" value="1"/>
</dbReference>
<dbReference type="CDD" id="cd14978">
    <property type="entry name" value="7tmA_FMRFamide_R-like"/>
    <property type="match status" value="1"/>
</dbReference>
<dbReference type="InterPro" id="IPR000276">
    <property type="entry name" value="GPCR_Rhodpsn"/>
</dbReference>
<dbReference type="SUPFAM" id="SSF81321">
    <property type="entry name" value="Family A G protein-coupled receptor-like"/>
    <property type="match status" value="1"/>
</dbReference>
<feature type="domain" description="G-protein coupled receptors family 1 profile" evidence="7">
    <location>
        <begin position="64"/>
        <end position="253"/>
    </location>
</feature>
<feature type="transmembrane region" description="Helical" evidence="6">
    <location>
        <begin position="228"/>
        <end position="248"/>
    </location>
</feature>
<reference evidence="8" key="1">
    <citation type="journal article" date="2021" name="Mol. Ecol. Resour.">
        <title>Apolygus lucorum genome provides insights into omnivorousness and mesophyll feeding.</title>
        <authorList>
            <person name="Liu Y."/>
            <person name="Liu H."/>
            <person name="Wang H."/>
            <person name="Huang T."/>
            <person name="Liu B."/>
            <person name="Yang B."/>
            <person name="Yin L."/>
            <person name="Li B."/>
            <person name="Zhang Y."/>
            <person name="Zhang S."/>
            <person name="Jiang F."/>
            <person name="Zhang X."/>
            <person name="Ren Y."/>
            <person name="Wang B."/>
            <person name="Wang S."/>
            <person name="Lu Y."/>
            <person name="Wu K."/>
            <person name="Fan W."/>
            <person name="Wang G."/>
        </authorList>
    </citation>
    <scope>NUCLEOTIDE SEQUENCE</scope>
    <source>
        <strain evidence="8">12Hb</strain>
    </source>
</reference>
<protein>
    <recommendedName>
        <fullName evidence="7">G-protein coupled receptors family 1 profile domain-containing protein</fullName>
    </recommendedName>
</protein>
<dbReference type="Gene3D" id="1.20.1070.10">
    <property type="entry name" value="Rhodopsin 7-helix transmembrane proteins"/>
    <property type="match status" value="1"/>
</dbReference>
<keyword evidence="5 6" id="KW-0472">Membrane</keyword>